<reference evidence="4 5" key="1">
    <citation type="submission" date="2015-11" db="EMBL/GenBank/DDBJ databases">
        <title>Genome sequences of Lysobacter enzymogenes strain C3 and Lysobacter antibioticus ATCC 29479.</title>
        <authorList>
            <person name="Kobayashi D.Y."/>
        </authorList>
    </citation>
    <scope>NUCLEOTIDE SEQUENCE [LARGE SCALE GENOMIC DNA]</scope>
    <source>
        <strain evidence="4 5">C3</strain>
    </source>
</reference>
<dbReference type="InterPro" id="IPR012902">
    <property type="entry name" value="N_methyl_site"/>
</dbReference>
<dbReference type="PATRIC" id="fig|69.6.peg.4056"/>
<protein>
    <submittedName>
        <fullName evidence="4">Type IV pilus assembly protein</fullName>
    </submittedName>
</protein>
<dbReference type="OrthoDB" id="5767514at2"/>
<name>A0A0S2DLR3_LYSEN</name>
<dbReference type="GO" id="GO:0007155">
    <property type="term" value="P:cell adhesion"/>
    <property type="evidence" value="ECO:0007669"/>
    <property type="project" value="InterPro"/>
</dbReference>
<accession>A0A0S2DLR3</accession>
<keyword evidence="2" id="KW-0488">Methylation</keyword>
<dbReference type="GO" id="GO:0044096">
    <property type="term" value="C:type IV pilus"/>
    <property type="evidence" value="ECO:0007669"/>
    <property type="project" value="TreeGrafter"/>
</dbReference>
<dbReference type="PANTHER" id="PTHR30093:SF34">
    <property type="entry name" value="PREPILIN PEPTIDASE-DEPENDENT PROTEIN D"/>
    <property type="match status" value="1"/>
</dbReference>
<dbReference type="PROSITE" id="PS00409">
    <property type="entry name" value="PROKAR_NTER_METHYL"/>
    <property type="match status" value="1"/>
</dbReference>
<comment type="similarity">
    <text evidence="1 3">Belongs to the N-Me-Phe pilin family.</text>
</comment>
<dbReference type="EMBL" id="CP013140">
    <property type="protein sequence ID" value="ALN59456.1"/>
    <property type="molecule type" value="Genomic_DNA"/>
</dbReference>
<sequence length="147" mass="15480">MKKQQGFTLIELMIVIAILGILIAIALPAYQDYQVRTKATEGLNVAAAAKLAVAESANDNGGVTKVTKANTAYTFTANSTKYVAAVEVGNEGVINITTRATGATNDIKFTLTPDENDDRSAIAWTCTYTGGDKESQIPSSCRAKAAT</sequence>
<dbReference type="SUPFAM" id="SSF54523">
    <property type="entry name" value="Pili subunits"/>
    <property type="match status" value="1"/>
</dbReference>
<proteinExistence type="inferred from homology"/>
<dbReference type="AlphaFoldDB" id="A0A0S2DLR3"/>
<dbReference type="NCBIfam" id="TIGR02532">
    <property type="entry name" value="IV_pilin_GFxxxE"/>
    <property type="match status" value="1"/>
</dbReference>
<evidence type="ECO:0000256" key="3">
    <source>
        <dbReference type="RuleBase" id="RU000389"/>
    </source>
</evidence>
<evidence type="ECO:0000256" key="2">
    <source>
        <dbReference type="ARBA" id="ARBA00022481"/>
    </source>
</evidence>
<dbReference type="KEGG" id="lez:GLE_4114"/>
<dbReference type="GO" id="GO:0043107">
    <property type="term" value="P:type IV pilus-dependent motility"/>
    <property type="evidence" value="ECO:0007669"/>
    <property type="project" value="TreeGrafter"/>
</dbReference>
<evidence type="ECO:0000313" key="5">
    <source>
        <dbReference type="Proteomes" id="UP000061569"/>
    </source>
</evidence>
<dbReference type="Gene3D" id="3.30.700.10">
    <property type="entry name" value="Glycoprotein, Type 4 Pilin"/>
    <property type="match status" value="1"/>
</dbReference>
<evidence type="ECO:0000256" key="1">
    <source>
        <dbReference type="ARBA" id="ARBA00005233"/>
    </source>
</evidence>
<evidence type="ECO:0000313" key="4">
    <source>
        <dbReference type="EMBL" id="ALN59456.1"/>
    </source>
</evidence>
<dbReference type="InterPro" id="IPR045584">
    <property type="entry name" value="Pilin-like"/>
</dbReference>
<gene>
    <name evidence="4" type="primary">pilA</name>
    <name evidence="4" type="ORF">GLE_4114</name>
</gene>
<keyword evidence="3" id="KW-0281">Fimbrium</keyword>
<dbReference type="Proteomes" id="UP000061569">
    <property type="component" value="Chromosome"/>
</dbReference>
<dbReference type="Pfam" id="PF00114">
    <property type="entry name" value="Pilin"/>
    <property type="match status" value="1"/>
</dbReference>
<organism evidence="4 5">
    <name type="scientific">Lysobacter enzymogenes</name>
    <dbReference type="NCBI Taxonomy" id="69"/>
    <lineage>
        <taxon>Bacteria</taxon>
        <taxon>Pseudomonadati</taxon>
        <taxon>Pseudomonadota</taxon>
        <taxon>Gammaproteobacteria</taxon>
        <taxon>Lysobacterales</taxon>
        <taxon>Lysobacteraceae</taxon>
        <taxon>Lysobacter</taxon>
    </lineage>
</organism>
<dbReference type="InterPro" id="IPR001082">
    <property type="entry name" value="Pilin"/>
</dbReference>
<dbReference type="PANTHER" id="PTHR30093">
    <property type="entry name" value="GENERAL SECRETION PATHWAY PROTEIN G"/>
    <property type="match status" value="1"/>
</dbReference>
<dbReference type="STRING" id="69.GLE_4114"/>
<dbReference type="Pfam" id="PF07963">
    <property type="entry name" value="N_methyl"/>
    <property type="match status" value="1"/>
</dbReference>